<dbReference type="InterPro" id="IPR008756">
    <property type="entry name" value="Peptidase_M56"/>
</dbReference>
<feature type="transmembrane region" description="Helical" evidence="1">
    <location>
        <begin position="104"/>
        <end position="131"/>
    </location>
</feature>
<dbReference type="InterPro" id="IPR050570">
    <property type="entry name" value="Cell_wall_metabolism_enzyme"/>
</dbReference>
<sequence length="449" mass="51259">MSLIRCLGISVCTLSLLIVWYRLTIHSKTSFGTQRNALCLILFASFFLPFLQIEGHSNPLTATISNYWETSSFMDHWVGTVPLLEEKQPKESFYTTINYQNGLLLLYGLGVLVLGVRFLLQLGHFCFLVLFNPIIRQNKYQYVLVKQPNYAAAFMHYIIISKHIWESEDKLLITQHECKHVDLWHRTDRFLTEILCVFQWFNPFIYWFRKELIAVHEFQVDQAVVASGIDRIQYQQLIAQYATSSNPIQFGNHFSHSLTLNRIKMIAQNKSFHLFSTYRILLLIPAIGILVSLFAFQTPILPKATMPSSLALATENKAFILPIKKGAFQKTVGYGMRIQPIYKVKKLHTGVDFIAPLGTPILAVQNATVIRVQQSDKGYGNNVILQIDEKTQVMYAHMDLIKVEINQQITQGSVIGTVGNTGLSTKPHLHFEVVEDGKKLDPKGFLPSY</sequence>
<keyword evidence="1" id="KW-0812">Transmembrane</keyword>
<dbReference type="InterPro" id="IPR011055">
    <property type="entry name" value="Dup_hybrid_motif"/>
</dbReference>
<reference evidence="4" key="1">
    <citation type="submission" date="2020-01" db="EMBL/GenBank/DDBJ databases">
        <authorList>
            <person name="Meier V. D."/>
            <person name="Meier V D."/>
        </authorList>
    </citation>
    <scope>NUCLEOTIDE SEQUENCE</scope>
    <source>
        <strain evidence="4">HLG_WM_MAG_10</strain>
    </source>
</reference>
<proteinExistence type="predicted"/>
<dbReference type="SUPFAM" id="SSF51261">
    <property type="entry name" value="Duplicated hybrid motif"/>
    <property type="match status" value="1"/>
</dbReference>
<dbReference type="Pfam" id="PF05569">
    <property type="entry name" value="Peptidase_M56"/>
    <property type="match status" value="1"/>
</dbReference>
<feature type="domain" description="M23ase beta-sheet core" evidence="2">
    <location>
        <begin position="347"/>
        <end position="442"/>
    </location>
</feature>
<evidence type="ECO:0000259" key="3">
    <source>
        <dbReference type="Pfam" id="PF05569"/>
    </source>
</evidence>
<organism evidence="4">
    <name type="scientific">uncultured Aureispira sp</name>
    <dbReference type="NCBI Taxonomy" id="1331704"/>
    <lineage>
        <taxon>Bacteria</taxon>
        <taxon>Pseudomonadati</taxon>
        <taxon>Bacteroidota</taxon>
        <taxon>Saprospiria</taxon>
        <taxon>Saprospirales</taxon>
        <taxon>Saprospiraceae</taxon>
        <taxon>Aureispira</taxon>
        <taxon>environmental samples</taxon>
    </lineage>
</organism>
<feature type="transmembrane region" description="Helical" evidence="1">
    <location>
        <begin position="6"/>
        <end position="25"/>
    </location>
</feature>
<dbReference type="Gene3D" id="2.70.70.10">
    <property type="entry name" value="Glucose Permease (Domain IIA)"/>
    <property type="match status" value="1"/>
</dbReference>
<evidence type="ECO:0000313" key="4">
    <source>
        <dbReference type="EMBL" id="CAA6798952.1"/>
    </source>
</evidence>
<keyword evidence="1" id="KW-0472">Membrane</keyword>
<dbReference type="InterPro" id="IPR016047">
    <property type="entry name" value="M23ase_b-sheet_dom"/>
</dbReference>
<dbReference type="CDD" id="cd12797">
    <property type="entry name" value="M23_peptidase"/>
    <property type="match status" value="1"/>
</dbReference>
<dbReference type="PANTHER" id="PTHR21666">
    <property type="entry name" value="PEPTIDASE-RELATED"/>
    <property type="match status" value="1"/>
</dbReference>
<dbReference type="AlphaFoldDB" id="A0A6S6S0Y4"/>
<feature type="domain" description="Peptidase M56" evidence="3">
    <location>
        <begin position="144"/>
        <end position="266"/>
    </location>
</feature>
<accession>A0A6S6S0Y4</accession>
<evidence type="ECO:0000259" key="2">
    <source>
        <dbReference type="Pfam" id="PF01551"/>
    </source>
</evidence>
<name>A0A6S6S0Y4_9BACT</name>
<feature type="transmembrane region" description="Helical" evidence="1">
    <location>
        <begin position="272"/>
        <end position="296"/>
    </location>
</feature>
<keyword evidence="1" id="KW-1133">Transmembrane helix</keyword>
<feature type="transmembrane region" description="Helical" evidence="1">
    <location>
        <begin position="37"/>
        <end position="53"/>
    </location>
</feature>
<dbReference type="GO" id="GO:0004222">
    <property type="term" value="F:metalloendopeptidase activity"/>
    <property type="evidence" value="ECO:0007669"/>
    <property type="project" value="TreeGrafter"/>
</dbReference>
<evidence type="ECO:0008006" key="5">
    <source>
        <dbReference type="Google" id="ProtNLM"/>
    </source>
</evidence>
<gene>
    <name evidence="4" type="ORF">HELGO_WM28428</name>
</gene>
<evidence type="ECO:0000256" key="1">
    <source>
        <dbReference type="SAM" id="Phobius"/>
    </source>
</evidence>
<protein>
    <recommendedName>
        <fullName evidence="5">Peptidase M23 domain-containing protein</fullName>
    </recommendedName>
</protein>
<dbReference type="PANTHER" id="PTHR21666:SF270">
    <property type="entry name" value="MUREIN HYDROLASE ACTIVATOR ENVC"/>
    <property type="match status" value="1"/>
</dbReference>
<dbReference type="Pfam" id="PF01551">
    <property type="entry name" value="Peptidase_M23"/>
    <property type="match status" value="1"/>
</dbReference>
<dbReference type="EMBL" id="CACVAQ010000013">
    <property type="protein sequence ID" value="CAA6798952.1"/>
    <property type="molecule type" value="Genomic_DNA"/>
</dbReference>